<evidence type="ECO:0000313" key="3">
    <source>
        <dbReference type="Proteomes" id="UP001374584"/>
    </source>
</evidence>
<keyword evidence="3" id="KW-1185">Reference proteome</keyword>
<evidence type="ECO:0000256" key="1">
    <source>
        <dbReference type="ARBA" id="ARBA00022729"/>
    </source>
</evidence>
<dbReference type="PANTHER" id="PTHR33184:SF72">
    <property type="entry name" value="BETA-1,3-N-ACETYLGLUCOSAMINYLTRANSFERASE FAMILY PROTEIN"/>
    <property type="match status" value="1"/>
</dbReference>
<dbReference type="InterPro" id="IPR040361">
    <property type="entry name" value="TPD1"/>
</dbReference>
<dbReference type="Proteomes" id="UP001374584">
    <property type="component" value="Unassembled WGS sequence"/>
</dbReference>
<dbReference type="GO" id="GO:0001709">
    <property type="term" value="P:cell fate determination"/>
    <property type="evidence" value="ECO:0007669"/>
    <property type="project" value="TreeGrafter"/>
</dbReference>
<gene>
    <name evidence="2" type="ORF">VNO80_17055</name>
</gene>
<dbReference type="PANTHER" id="PTHR33184">
    <property type="entry name" value="PROTEIN TAPETUM DETERMINANT 1-LIKE-RELATED"/>
    <property type="match status" value="1"/>
</dbReference>
<sequence length="265" mass="28344">MISAYGQCSLKDIHVTQSRTGRTVGGKPEWGVTITNWCACVQQNVKLNCKGFQTVEGIEPSLLNVSGDVCLVTSAYGQCSLKDIHVTQSRTGRTVGGKPEWGVTITNWCACVQQNVKLNCKGFQTVEGIEPSLLNVSGDVCLVTSAYGQCSLKDIHVTQSRTGRTVGGKPEWGVTITNWCACVQQNVKLNCKGFQTVEGIEPSLLNVSGDVCLVTSGKPIIKLIHSSPSFVTEIGLLLSLLGVAVLSDLVLRVVDAQTFTLIKLG</sequence>
<reference evidence="2 3" key="1">
    <citation type="submission" date="2024-01" db="EMBL/GenBank/DDBJ databases">
        <title>The genomes of 5 underutilized Papilionoideae crops provide insights into root nodulation and disease resistanc.</title>
        <authorList>
            <person name="Jiang F."/>
        </authorList>
    </citation>
    <scope>NUCLEOTIDE SEQUENCE [LARGE SCALE GENOMIC DNA]</scope>
    <source>
        <strain evidence="2">JINMINGXINNONG_FW02</strain>
        <tissue evidence="2">Leaves</tissue>
    </source>
</reference>
<name>A0AAN9MSG2_PHACN</name>
<accession>A0AAN9MSG2</accession>
<organism evidence="2 3">
    <name type="scientific">Phaseolus coccineus</name>
    <name type="common">Scarlet runner bean</name>
    <name type="synonym">Phaseolus multiflorus</name>
    <dbReference type="NCBI Taxonomy" id="3886"/>
    <lineage>
        <taxon>Eukaryota</taxon>
        <taxon>Viridiplantae</taxon>
        <taxon>Streptophyta</taxon>
        <taxon>Embryophyta</taxon>
        <taxon>Tracheophyta</taxon>
        <taxon>Spermatophyta</taxon>
        <taxon>Magnoliopsida</taxon>
        <taxon>eudicotyledons</taxon>
        <taxon>Gunneridae</taxon>
        <taxon>Pentapetalae</taxon>
        <taxon>rosids</taxon>
        <taxon>fabids</taxon>
        <taxon>Fabales</taxon>
        <taxon>Fabaceae</taxon>
        <taxon>Papilionoideae</taxon>
        <taxon>50 kb inversion clade</taxon>
        <taxon>NPAAA clade</taxon>
        <taxon>indigoferoid/millettioid clade</taxon>
        <taxon>Phaseoleae</taxon>
        <taxon>Phaseolus</taxon>
    </lineage>
</organism>
<dbReference type="EMBL" id="JAYMYR010000006">
    <property type="protein sequence ID" value="KAK7357759.1"/>
    <property type="molecule type" value="Genomic_DNA"/>
</dbReference>
<keyword evidence="1" id="KW-0732">Signal</keyword>
<protein>
    <submittedName>
        <fullName evidence="2">Uncharacterized protein</fullName>
    </submittedName>
</protein>
<proteinExistence type="predicted"/>
<dbReference type="Pfam" id="PF24068">
    <property type="entry name" value="TPD1_C"/>
    <property type="match status" value="3"/>
</dbReference>
<dbReference type="AlphaFoldDB" id="A0AAN9MSG2"/>
<comment type="caution">
    <text evidence="2">The sequence shown here is derived from an EMBL/GenBank/DDBJ whole genome shotgun (WGS) entry which is preliminary data.</text>
</comment>
<evidence type="ECO:0000313" key="2">
    <source>
        <dbReference type="EMBL" id="KAK7357759.1"/>
    </source>
</evidence>